<evidence type="ECO:0000313" key="3">
    <source>
        <dbReference type="Proteomes" id="UP000294656"/>
    </source>
</evidence>
<keyword evidence="3" id="KW-1185">Reference proteome</keyword>
<sequence>MLEVRPGSFYYQLRMVMRYLAIAILVAFLIGLFLPATYTINRSIVIDASRSDVMAALKSVESIRDWMYVKNGRIAPKGDMPLSGGELSPNQVLDISYDAEDRAGQLTMVSVSNSGIQFDVIPRKEASVVSNAIQISKTDSGILVTWTVNGELNAGLFSSYIAMFANNIAGQNFEISLKNLKSLVEQRS</sequence>
<protein>
    <recommendedName>
        <fullName evidence="4">Polyketide cyclase/dehydrase/lipid transport protein</fullName>
    </recommendedName>
</protein>
<dbReference type="RefSeq" id="WP_166637634.1">
    <property type="nucleotide sequence ID" value="NZ_SNXC01000009.1"/>
</dbReference>
<reference evidence="2 3" key="1">
    <citation type="submission" date="2019-03" db="EMBL/GenBank/DDBJ databases">
        <title>Genomic Encyclopedia of Type Strains, Phase III (KMG-III): the genomes of soil and plant-associated and newly described type strains.</title>
        <authorList>
            <person name="Whitman W."/>
        </authorList>
    </citation>
    <scope>NUCLEOTIDE SEQUENCE [LARGE SCALE GENOMIC DNA]</scope>
    <source>
        <strain evidence="2 3">CECT 7378</strain>
    </source>
</reference>
<gene>
    <name evidence="2" type="ORF">DFP79_0907</name>
</gene>
<name>A0A4R6MDT1_9GAMM</name>
<feature type="transmembrane region" description="Helical" evidence="1">
    <location>
        <begin position="20"/>
        <end position="40"/>
    </location>
</feature>
<keyword evidence="1" id="KW-1133">Transmembrane helix</keyword>
<dbReference type="Gene3D" id="3.30.530.20">
    <property type="match status" value="1"/>
</dbReference>
<keyword evidence="1" id="KW-0472">Membrane</keyword>
<comment type="caution">
    <text evidence="2">The sequence shown here is derived from an EMBL/GenBank/DDBJ whole genome shotgun (WGS) entry which is preliminary data.</text>
</comment>
<dbReference type="SUPFAM" id="SSF55961">
    <property type="entry name" value="Bet v1-like"/>
    <property type="match status" value="1"/>
</dbReference>
<keyword evidence="1" id="KW-0812">Transmembrane</keyword>
<organism evidence="2 3">
    <name type="scientific">Marinomonas balearica</name>
    <dbReference type="NCBI Taxonomy" id="491947"/>
    <lineage>
        <taxon>Bacteria</taxon>
        <taxon>Pseudomonadati</taxon>
        <taxon>Pseudomonadota</taxon>
        <taxon>Gammaproteobacteria</taxon>
        <taxon>Oceanospirillales</taxon>
        <taxon>Oceanospirillaceae</taxon>
        <taxon>Marinomonas</taxon>
    </lineage>
</organism>
<evidence type="ECO:0000313" key="2">
    <source>
        <dbReference type="EMBL" id="TDO99898.1"/>
    </source>
</evidence>
<proteinExistence type="predicted"/>
<evidence type="ECO:0008006" key="4">
    <source>
        <dbReference type="Google" id="ProtNLM"/>
    </source>
</evidence>
<dbReference type="EMBL" id="SNXC01000009">
    <property type="protein sequence ID" value="TDO99898.1"/>
    <property type="molecule type" value="Genomic_DNA"/>
</dbReference>
<evidence type="ECO:0000256" key="1">
    <source>
        <dbReference type="SAM" id="Phobius"/>
    </source>
</evidence>
<dbReference type="InterPro" id="IPR023393">
    <property type="entry name" value="START-like_dom_sf"/>
</dbReference>
<dbReference type="Proteomes" id="UP000294656">
    <property type="component" value="Unassembled WGS sequence"/>
</dbReference>
<dbReference type="AlphaFoldDB" id="A0A4R6MDT1"/>
<accession>A0A4R6MDT1</accession>